<proteinExistence type="predicted"/>
<reference evidence="1 2" key="1">
    <citation type="journal article" date="2024" name="Int. J. Syst. Evol. Microbiol.">
        <title>Microbacterium memoriense sp. nov., a member of the Actinomycetota from marine beach sediment of the north coast of Portugal.</title>
        <authorList>
            <person name="Santos J.D.N.D."/>
            <person name="Klimek D."/>
            <person name="Calusinska M."/>
            <person name="Lobo-da-Cunha A."/>
            <person name="Catita J."/>
            <person name="Goncalves H."/>
            <person name="Gonzalez I."/>
            <person name="Lage O.M."/>
        </authorList>
    </citation>
    <scope>NUCLEOTIDE SEQUENCE [LARGE SCALE GENOMIC DNA]</scope>
    <source>
        <strain evidence="1 2">PMIC_1C1B</strain>
    </source>
</reference>
<dbReference type="PANTHER" id="PTHR39441:SF1">
    <property type="entry name" value="DUF2252 DOMAIN-CONTAINING PROTEIN"/>
    <property type="match status" value="1"/>
</dbReference>
<protein>
    <submittedName>
        <fullName evidence="1">DUF2252 domain-containing protein</fullName>
    </submittedName>
</protein>
<keyword evidence="2" id="KW-1185">Reference proteome</keyword>
<dbReference type="InterPro" id="IPR018721">
    <property type="entry name" value="DUF2252"/>
</dbReference>
<comment type="caution">
    <text evidence="1">The sequence shown here is derived from an EMBL/GenBank/DDBJ whole genome shotgun (WGS) entry which is preliminary data.</text>
</comment>
<dbReference type="Proteomes" id="UP001300496">
    <property type="component" value="Unassembled WGS sequence"/>
</dbReference>
<gene>
    <name evidence="1" type="ORF">N4R40_11435</name>
</gene>
<dbReference type="PANTHER" id="PTHR39441">
    <property type="entry name" value="DUF2252 DOMAIN-CONTAINING PROTEIN"/>
    <property type="match status" value="1"/>
</dbReference>
<name>A0ABT2PGU9_9MICO</name>
<dbReference type="Pfam" id="PF10009">
    <property type="entry name" value="DUF2252"/>
    <property type="match status" value="1"/>
</dbReference>
<organism evidence="1 2">
    <name type="scientific">Microbacterium memoriense</name>
    <dbReference type="NCBI Taxonomy" id="2978350"/>
    <lineage>
        <taxon>Bacteria</taxon>
        <taxon>Bacillati</taxon>
        <taxon>Actinomycetota</taxon>
        <taxon>Actinomycetes</taxon>
        <taxon>Micrococcales</taxon>
        <taxon>Microbacteriaceae</taxon>
        <taxon>Microbacterium</taxon>
    </lineage>
</organism>
<dbReference type="EMBL" id="JAODOR010000014">
    <property type="protein sequence ID" value="MCT9002978.1"/>
    <property type="molecule type" value="Genomic_DNA"/>
</dbReference>
<sequence length="451" mass="48874">MTRVGDAHERGRAARRIVPRRALAQLETDGRDPLGILSAQNAGRVPELVPLRAERMSASPFAFYRGTAALMAADLAAGPSSGILVASCGDAHVANFGFYASPQRSLVFDLNDFDEAGWAPWEWDLKRLVTSIVIAGQSSARAESVTDAAARGAVRTYARAMSTAVARSPLDRYFQHYEVTGRNKALDKRSRDVVKSAVREAQRRTGERAVRKLTEPGHDGRLRFVETPPTMTHLEPDLAGRVQAATDAYRLTTNADIRLLLQQFTPSDTVRRVVGVGSVGTRCYITVLQDAGGHPLILQVKQAGPSVLVEHGRQEVPPGVAALIDASGEGARVVALQRILQGVSDPFLGHFRGDQGDYYLRQFRDMKVGLDIETLHDAAFHDYAQACAAILARAHSQSPHATEVVGYLGSGRVAGDALLEWAHAYAALSRTDFDAFVSSSAARRSERDQLA</sequence>
<dbReference type="RefSeq" id="WP_261607515.1">
    <property type="nucleotide sequence ID" value="NZ_JAODOR010000014.1"/>
</dbReference>
<evidence type="ECO:0000313" key="2">
    <source>
        <dbReference type="Proteomes" id="UP001300496"/>
    </source>
</evidence>
<accession>A0ABT2PGU9</accession>
<evidence type="ECO:0000313" key="1">
    <source>
        <dbReference type="EMBL" id="MCT9002978.1"/>
    </source>
</evidence>